<dbReference type="EMBL" id="WTVN01000003">
    <property type="protein sequence ID" value="NMG42858.1"/>
    <property type="molecule type" value="Genomic_DNA"/>
</dbReference>
<accession>A0ABX1PTT3</accession>
<dbReference type="RefSeq" id="WP_169254768.1">
    <property type="nucleotide sequence ID" value="NZ_WTVN01000003.1"/>
</dbReference>
<comment type="caution">
    <text evidence="1">The sequence shown here is derived from an EMBL/GenBank/DDBJ whole genome shotgun (WGS) entry which is preliminary data.</text>
</comment>
<name>A0ABX1PTT3_9RHOO</name>
<evidence type="ECO:0000313" key="2">
    <source>
        <dbReference type="Proteomes" id="UP000623795"/>
    </source>
</evidence>
<protein>
    <recommendedName>
        <fullName evidence="3">Transposase</fullName>
    </recommendedName>
</protein>
<gene>
    <name evidence="1" type="ORF">GPA22_03785</name>
</gene>
<evidence type="ECO:0008006" key="3">
    <source>
        <dbReference type="Google" id="ProtNLM"/>
    </source>
</evidence>
<evidence type="ECO:0000313" key="1">
    <source>
        <dbReference type="EMBL" id="NMG42858.1"/>
    </source>
</evidence>
<proteinExistence type="predicted"/>
<reference evidence="1 2" key="1">
    <citation type="submission" date="2019-12" db="EMBL/GenBank/DDBJ databases">
        <title>Comparative genomics gives insights into the taxonomy of the Azoarcus-Aromatoleum group and reveals separate origins of nif in the plant-associated Azoarcus and non-plant-associated Aromatoleum sub-groups.</title>
        <authorList>
            <person name="Lafos M."/>
            <person name="Maluk M."/>
            <person name="Batista M."/>
            <person name="Junghare M."/>
            <person name="Carmona M."/>
            <person name="Faoro H."/>
            <person name="Cruz L.M."/>
            <person name="Battistoni F."/>
            <person name="De Souza E."/>
            <person name="Pedrosa F."/>
            <person name="Chen W.-M."/>
            <person name="Poole P.S."/>
            <person name="Dixon R.A."/>
            <person name="James E.K."/>
        </authorList>
    </citation>
    <scope>NUCLEOTIDE SEQUENCE [LARGE SCALE GENOMIC DNA]</scope>
    <source>
        <strain evidence="1 2">Td21</strain>
    </source>
</reference>
<keyword evidence="2" id="KW-1185">Reference proteome</keyword>
<organism evidence="1 2">
    <name type="scientific">Aromatoleum toluvorans</name>
    <dbReference type="NCBI Taxonomy" id="92002"/>
    <lineage>
        <taxon>Bacteria</taxon>
        <taxon>Pseudomonadati</taxon>
        <taxon>Pseudomonadota</taxon>
        <taxon>Betaproteobacteria</taxon>
        <taxon>Rhodocyclales</taxon>
        <taxon>Rhodocyclaceae</taxon>
        <taxon>Aromatoleum</taxon>
    </lineage>
</organism>
<dbReference type="Proteomes" id="UP000623795">
    <property type="component" value="Unassembled WGS sequence"/>
</dbReference>
<sequence length="89" mass="10714">MKSHVAEQVLPANPRFHLRRHDGLFLPISFFLVTERMRTDIEQERELIIEALPPAQRAKQEMLFRRYDPRKSVRVFEDILRLFGIPRRS</sequence>